<sequence>MQNAAEETNAFRHSPLARPIAIVHRQIDTLTRPVTAFLDSFIHADGLRNFVSATSNGMPCLASKRSSFPFSINCARYRFLELFPTTSRPGLHLAAAREAVLRHAKYGLLTGQRDNMTARWIEQLSPSFSHCAQKKKRVRNSTVASPKRHPVRRALFYAAASPMYFQPLSLCSTSTYPHCSITRAGAK</sequence>
<gene>
    <name evidence="1" type="ORF">IF1G_00073</name>
</gene>
<accession>A0A545VEJ4</accession>
<protein>
    <submittedName>
        <fullName evidence="1">Uncharacterized protein</fullName>
    </submittedName>
</protein>
<reference evidence="1 2" key="1">
    <citation type="journal article" date="2019" name="Appl. Microbiol. Biotechnol.">
        <title>Genome sequence of Isaria javanica and comparative genome analysis insights into family S53 peptidase evolution in fungal entomopathogens.</title>
        <authorList>
            <person name="Lin R."/>
            <person name="Zhang X."/>
            <person name="Xin B."/>
            <person name="Zou M."/>
            <person name="Gao Y."/>
            <person name="Qin F."/>
            <person name="Hu Q."/>
            <person name="Xie B."/>
            <person name="Cheng X."/>
        </authorList>
    </citation>
    <scope>NUCLEOTIDE SEQUENCE [LARGE SCALE GENOMIC DNA]</scope>
    <source>
        <strain evidence="1 2">IJ1G</strain>
    </source>
</reference>
<comment type="caution">
    <text evidence="1">The sequence shown here is derived from an EMBL/GenBank/DDBJ whole genome shotgun (WGS) entry which is preliminary data.</text>
</comment>
<dbReference type="Proteomes" id="UP000315783">
    <property type="component" value="Unassembled WGS sequence"/>
</dbReference>
<organism evidence="1 2">
    <name type="scientific">Cordyceps javanica</name>
    <dbReference type="NCBI Taxonomy" id="43265"/>
    <lineage>
        <taxon>Eukaryota</taxon>
        <taxon>Fungi</taxon>
        <taxon>Dikarya</taxon>
        <taxon>Ascomycota</taxon>
        <taxon>Pezizomycotina</taxon>
        <taxon>Sordariomycetes</taxon>
        <taxon>Hypocreomycetidae</taxon>
        <taxon>Hypocreales</taxon>
        <taxon>Cordycipitaceae</taxon>
        <taxon>Cordyceps</taxon>
    </lineage>
</organism>
<dbReference type="EMBL" id="SPUK01000001">
    <property type="protein sequence ID" value="TQW00142.1"/>
    <property type="molecule type" value="Genomic_DNA"/>
</dbReference>
<evidence type="ECO:0000313" key="2">
    <source>
        <dbReference type="Proteomes" id="UP000315783"/>
    </source>
</evidence>
<evidence type="ECO:0000313" key="1">
    <source>
        <dbReference type="EMBL" id="TQW00142.1"/>
    </source>
</evidence>
<name>A0A545VEJ4_9HYPO</name>
<keyword evidence="2" id="KW-1185">Reference proteome</keyword>
<proteinExistence type="predicted"/>
<dbReference type="AlphaFoldDB" id="A0A545VEJ4"/>